<evidence type="ECO:0000256" key="5">
    <source>
        <dbReference type="ARBA" id="ARBA00022573"/>
    </source>
</evidence>
<evidence type="ECO:0000256" key="6">
    <source>
        <dbReference type="ARBA" id="ARBA00022692"/>
    </source>
</evidence>
<comment type="caution">
    <text evidence="10">The sequence shown here is derived from an EMBL/GenBank/DDBJ whole genome shotgun (WGS) entry which is preliminary data.</text>
</comment>
<dbReference type="Pfam" id="PF03186">
    <property type="entry name" value="CobD_Cbib"/>
    <property type="match status" value="1"/>
</dbReference>
<evidence type="ECO:0000256" key="7">
    <source>
        <dbReference type="ARBA" id="ARBA00022989"/>
    </source>
</evidence>
<feature type="transmembrane region" description="Helical" evidence="9">
    <location>
        <begin position="160"/>
        <end position="181"/>
    </location>
</feature>
<keyword evidence="10" id="KW-0436">Ligase</keyword>
<evidence type="ECO:0000256" key="3">
    <source>
        <dbReference type="ARBA" id="ARBA00006263"/>
    </source>
</evidence>
<accession>A0A840S564</accession>
<evidence type="ECO:0000256" key="8">
    <source>
        <dbReference type="ARBA" id="ARBA00023136"/>
    </source>
</evidence>
<keyword evidence="6 9" id="KW-0812">Transmembrane</keyword>
<protein>
    <recommendedName>
        <fullName evidence="9">Cobalamin biosynthesis protein CobD</fullName>
    </recommendedName>
</protein>
<sequence length="305" mass="32941">MKLAPEVLAATLALTWALDQFVPEPPNRFHPVAWLGALVGPIGRWLCARPAALALIGGTLVWWLLALALILFGGLLTLAEQLYLPSWAEAIALALLLKPCLAGRMLHDEVAAVEAALGRSLMEGRQQVARLCSRDVNQLDAPAVRETALETLAENFNDSLVAPLFWFAVAGLPGALVYRMANTLDAMWGYRGRWEWAGKWAAKADDGLSAIPARLAALLLAPAQALRPLRLWRTARLTPSPNGGWPMGALALQLGVRLGKPGVYVLNAEGRVAQAADTERALRRYRLAALATWMGAVALAWGLTR</sequence>
<dbReference type="GO" id="GO:0009236">
    <property type="term" value="P:cobalamin biosynthetic process"/>
    <property type="evidence" value="ECO:0007669"/>
    <property type="project" value="UniProtKB-UniRule"/>
</dbReference>
<dbReference type="Proteomes" id="UP000554837">
    <property type="component" value="Unassembled WGS sequence"/>
</dbReference>
<keyword evidence="11" id="KW-1185">Reference proteome</keyword>
<organism evidence="10 11">
    <name type="scientific">Inhella inkyongensis</name>
    <dbReference type="NCBI Taxonomy" id="392593"/>
    <lineage>
        <taxon>Bacteria</taxon>
        <taxon>Pseudomonadati</taxon>
        <taxon>Pseudomonadota</taxon>
        <taxon>Betaproteobacteria</taxon>
        <taxon>Burkholderiales</taxon>
        <taxon>Sphaerotilaceae</taxon>
        <taxon>Inhella</taxon>
    </lineage>
</organism>
<evidence type="ECO:0000256" key="4">
    <source>
        <dbReference type="ARBA" id="ARBA00022475"/>
    </source>
</evidence>
<comment type="caution">
    <text evidence="9">Lacks conserved residue(s) required for the propagation of feature annotation.</text>
</comment>
<keyword evidence="5 9" id="KW-0169">Cobalamin biosynthesis</keyword>
<reference evidence="10 11" key="1">
    <citation type="submission" date="2020-08" db="EMBL/GenBank/DDBJ databases">
        <title>Genomic Encyclopedia of Type Strains, Phase IV (KMG-IV): sequencing the most valuable type-strain genomes for metagenomic binning, comparative biology and taxonomic classification.</title>
        <authorList>
            <person name="Goeker M."/>
        </authorList>
    </citation>
    <scope>NUCLEOTIDE SEQUENCE [LARGE SCALE GENOMIC DNA]</scope>
    <source>
        <strain evidence="10 11">DSM 23958</strain>
    </source>
</reference>
<name>A0A840S564_9BURK</name>
<dbReference type="PANTHER" id="PTHR34308">
    <property type="entry name" value="COBALAMIN BIOSYNTHESIS PROTEIN CBIB"/>
    <property type="match status" value="1"/>
</dbReference>
<evidence type="ECO:0000256" key="1">
    <source>
        <dbReference type="ARBA" id="ARBA00004651"/>
    </source>
</evidence>
<dbReference type="GO" id="GO:0048472">
    <property type="term" value="F:threonine-phosphate decarboxylase activity"/>
    <property type="evidence" value="ECO:0007669"/>
    <property type="project" value="InterPro"/>
</dbReference>
<dbReference type="GO" id="GO:0005886">
    <property type="term" value="C:plasma membrane"/>
    <property type="evidence" value="ECO:0007669"/>
    <property type="project" value="UniProtKB-SubCell"/>
</dbReference>
<comment type="similarity">
    <text evidence="3 9">Belongs to the CobD/CbiB family.</text>
</comment>
<dbReference type="OrthoDB" id="9811967at2"/>
<feature type="transmembrane region" description="Helical" evidence="9">
    <location>
        <begin position="287"/>
        <end position="304"/>
    </location>
</feature>
<feature type="transmembrane region" description="Helical" evidence="9">
    <location>
        <begin position="60"/>
        <end position="79"/>
    </location>
</feature>
<evidence type="ECO:0000313" key="10">
    <source>
        <dbReference type="EMBL" id="MBB5204843.1"/>
    </source>
</evidence>
<comment type="pathway">
    <text evidence="2 9">Cofactor biosynthesis; adenosylcobalamin biosynthesis.</text>
</comment>
<proteinExistence type="inferred from homology"/>
<dbReference type="InterPro" id="IPR004485">
    <property type="entry name" value="Cobalamin_biosynth_CobD/CbiB"/>
</dbReference>
<dbReference type="UniPathway" id="UPA00148"/>
<dbReference type="GO" id="GO:0015420">
    <property type="term" value="F:ABC-type vitamin B12 transporter activity"/>
    <property type="evidence" value="ECO:0007669"/>
    <property type="project" value="UniProtKB-UniRule"/>
</dbReference>
<dbReference type="GO" id="GO:0016874">
    <property type="term" value="F:ligase activity"/>
    <property type="evidence" value="ECO:0007669"/>
    <property type="project" value="UniProtKB-KW"/>
</dbReference>
<comment type="subcellular location">
    <subcellularLocation>
        <location evidence="1 9">Cell membrane</location>
        <topology evidence="1 9">Multi-pass membrane protein</topology>
    </subcellularLocation>
</comment>
<keyword evidence="8 9" id="KW-0472">Membrane</keyword>
<evidence type="ECO:0000256" key="2">
    <source>
        <dbReference type="ARBA" id="ARBA00004953"/>
    </source>
</evidence>
<dbReference type="RefSeq" id="WP_138855516.1">
    <property type="nucleotide sequence ID" value="NZ_CP040709.1"/>
</dbReference>
<dbReference type="AlphaFoldDB" id="A0A840S564"/>
<evidence type="ECO:0000313" key="11">
    <source>
        <dbReference type="Proteomes" id="UP000554837"/>
    </source>
</evidence>
<dbReference type="NCBIfam" id="TIGR00380">
    <property type="entry name" value="cobal_cbiB"/>
    <property type="match status" value="1"/>
</dbReference>
<keyword evidence="7 9" id="KW-1133">Transmembrane helix</keyword>
<gene>
    <name evidence="9" type="primary">cobD</name>
    <name evidence="10" type="ORF">HNQ51_002157</name>
</gene>
<dbReference type="PANTHER" id="PTHR34308:SF1">
    <property type="entry name" value="COBALAMIN BIOSYNTHESIS PROTEIN CBIB"/>
    <property type="match status" value="1"/>
</dbReference>
<dbReference type="EMBL" id="JACHHO010000002">
    <property type="protein sequence ID" value="MBB5204843.1"/>
    <property type="molecule type" value="Genomic_DNA"/>
</dbReference>
<keyword evidence="4 9" id="KW-1003">Cell membrane</keyword>
<dbReference type="HAMAP" id="MF_00024">
    <property type="entry name" value="CobD_CbiB"/>
    <property type="match status" value="1"/>
</dbReference>
<comment type="function">
    <text evidence="9">Converts cobyric acid to cobinamide by the addition of aminopropanol on the F carboxylic group.</text>
</comment>
<evidence type="ECO:0000256" key="9">
    <source>
        <dbReference type="HAMAP-Rule" id="MF_00024"/>
    </source>
</evidence>